<feature type="domain" description="HTH tetR-type" evidence="5">
    <location>
        <begin position="25"/>
        <end position="85"/>
    </location>
</feature>
<evidence type="ECO:0000313" key="7">
    <source>
        <dbReference type="Proteomes" id="UP000467636"/>
    </source>
</evidence>
<keyword evidence="2 4" id="KW-0238">DNA-binding</keyword>
<dbReference type="PANTHER" id="PTHR47506">
    <property type="entry name" value="TRANSCRIPTIONAL REGULATORY PROTEIN"/>
    <property type="match status" value="1"/>
</dbReference>
<organism evidence="6 7">
    <name type="scientific">Mycolicibacter terrae</name>
    <dbReference type="NCBI Taxonomy" id="1788"/>
    <lineage>
        <taxon>Bacteria</taxon>
        <taxon>Bacillati</taxon>
        <taxon>Actinomycetota</taxon>
        <taxon>Actinomycetes</taxon>
        <taxon>Mycobacteriales</taxon>
        <taxon>Mycobacteriaceae</taxon>
        <taxon>Mycolicibacter</taxon>
    </lineage>
</organism>
<dbReference type="EMBL" id="AP022564">
    <property type="protein sequence ID" value="BBX21715.1"/>
    <property type="molecule type" value="Genomic_DNA"/>
</dbReference>
<dbReference type="InterPro" id="IPR001647">
    <property type="entry name" value="HTH_TetR"/>
</dbReference>
<sequence>MTTRRVRGTGDGAIAVPGLPAVSNRHTASDYFREAMTVLQESGFPALTAAGLCSRMGVTRGSFYHHFESFDDFVAQLLAYWEQHYSRDLIAKSLSHDLRSQINKQAEFAISLPHGAEAAFRAWGTINPRVAAAQQRVDRLRHGGLAESLRRHGIPQEKADVYATIALATLAGMQVTQRPFDPAALRAVYDELARTLGRDVLPD</sequence>
<dbReference type="PANTHER" id="PTHR47506:SF1">
    <property type="entry name" value="HTH-TYPE TRANSCRIPTIONAL REGULATOR YJDC"/>
    <property type="match status" value="1"/>
</dbReference>
<keyword evidence="3" id="KW-0804">Transcription</keyword>
<evidence type="ECO:0000256" key="4">
    <source>
        <dbReference type="PROSITE-ProRule" id="PRU00335"/>
    </source>
</evidence>
<proteinExistence type="predicted"/>
<reference evidence="6 7" key="1">
    <citation type="journal article" date="2019" name="Emerg. Microbes Infect.">
        <title>Comprehensive subspecies identification of 175 nontuberculous mycobacteria species based on 7547 genomic profiles.</title>
        <authorList>
            <person name="Matsumoto Y."/>
            <person name="Kinjo T."/>
            <person name="Motooka D."/>
            <person name="Nabeya D."/>
            <person name="Jung N."/>
            <person name="Uechi K."/>
            <person name="Horii T."/>
            <person name="Iida T."/>
            <person name="Fujita J."/>
            <person name="Nakamura S."/>
        </authorList>
    </citation>
    <scope>NUCLEOTIDE SEQUENCE [LARGE SCALE GENOMIC DNA]</scope>
    <source>
        <strain evidence="6 7">JCM 12143</strain>
    </source>
</reference>
<keyword evidence="7" id="KW-1185">Reference proteome</keyword>
<dbReference type="AlphaFoldDB" id="A0AAD1MGZ8"/>
<feature type="DNA-binding region" description="H-T-H motif" evidence="4">
    <location>
        <begin position="48"/>
        <end position="67"/>
    </location>
</feature>
<evidence type="ECO:0000256" key="3">
    <source>
        <dbReference type="ARBA" id="ARBA00023163"/>
    </source>
</evidence>
<protein>
    <submittedName>
        <fullName evidence="6">Transcriptional regulator</fullName>
    </submittedName>
</protein>
<dbReference type="Pfam" id="PF00440">
    <property type="entry name" value="TetR_N"/>
    <property type="match status" value="1"/>
</dbReference>
<dbReference type="SUPFAM" id="SSF46689">
    <property type="entry name" value="Homeodomain-like"/>
    <property type="match status" value="1"/>
</dbReference>
<evidence type="ECO:0000256" key="2">
    <source>
        <dbReference type="ARBA" id="ARBA00023125"/>
    </source>
</evidence>
<evidence type="ECO:0000259" key="5">
    <source>
        <dbReference type="PROSITE" id="PS50977"/>
    </source>
</evidence>
<evidence type="ECO:0000256" key="1">
    <source>
        <dbReference type="ARBA" id="ARBA00023015"/>
    </source>
</evidence>
<gene>
    <name evidence="6" type="ORF">MTER_11260</name>
</gene>
<evidence type="ECO:0000313" key="6">
    <source>
        <dbReference type="EMBL" id="BBX21715.1"/>
    </source>
</evidence>
<dbReference type="PROSITE" id="PS50977">
    <property type="entry name" value="HTH_TETR_2"/>
    <property type="match status" value="1"/>
</dbReference>
<accession>A0AAD1MGZ8</accession>
<dbReference type="GO" id="GO:0003677">
    <property type="term" value="F:DNA binding"/>
    <property type="evidence" value="ECO:0007669"/>
    <property type="project" value="UniProtKB-UniRule"/>
</dbReference>
<dbReference type="Proteomes" id="UP000467636">
    <property type="component" value="Chromosome"/>
</dbReference>
<dbReference type="Gene3D" id="1.10.357.10">
    <property type="entry name" value="Tetracycline Repressor, domain 2"/>
    <property type="match status" value="1"/>
</dbReference>
<name>A0AAD1MGZ8_9MYCO</name>
<dbReference type="InterPro" id="IPR009057">
    <property type="entry name" value="Homeodomain-like_sf"/>
</dbReference>
<keyword evidence="1" id="KW-0805">Transcription regulation</keyword>